<organism evidence="2">
    <name type="scientific">Clostridium symbiosum</name>
    <name type="common">Bacteroides symbiosus</name>
    <dbReference type="NCBI Taxonomy" id="1512"/>
    <lineage>
        <taxon>Bacteria</taxon>
        <taxon>Bacillati</taxon>
        <taxon>Bacillota</taxon>
        <taxon>Clostridia</taxon>
        <taxon>Lachnospirales</taxon>
        <taxon>Lachnospiraceae</taxon>
        <taxon>Otoolea</taxon>
    </lineage>
</organism>
<dbReference type="SUPFAM" id="SSF53187">
    <property type="entry name" value="Zn-dependent exopeptidases"/>
    <property type="match status" value="1"/>
</dbReference>
<dbReference type="InterPro" id="IPR017439">
    <property type="entry name" value="Amidohydrolase"/>
</dbReference>
<dbReference type="Gene3D" id="3.40.630.10">
    <property type="entry name" value="Zn peptidases"/>
    <property type="match status" value="1"/>
</dbReference>
<dbReference type="GO" id="GO:0071713">
    <property type="term" value="F:para-aminobenzoyl-glutamate hydrolase activity"/>
    <property type="evidence" value="ECO:0007669"/>
    <property type="project" value="TreeGrafter"/>
</dbReference>
<dbReference type="InterPro" id="IPR002933">
    <property type="entry name" value="Peptidase_M20"/>
</dbReference>
<accession>A0A6N3H9I7</accession>
<dbReference type="Gene3D" id="3.30.70.360">
    <property type="match status" value="1"/>
</dbReference>
<protein>
    <submittedName>
        <fullName evidence="2">p-aminobenzoyl-glutamate hydrolase subunit B</fullName>
        <ecNumber evidence="2">3.5.1.-</ecNumber>
    </submittedName>
</protein>
<dbReference type="EMBL" id="CACRUA010000049">
    <property type="protein sequence ID" value="VYU73033.1"/>
    <property type="molecule type" value="Genomic_DNA"/>
</dbReference>
<name>A0A6N3H9I7_CLOSY</name>
<dbReference type="RefSeq" id="WP_156684850.1">
    <property type="nucleotide sequence ID" value="NZ_CACRUA010000049.1"/>
</dbReference>
<dbReference type="Pfam" id="PF01546">
    <property type="entry name" value="Peptidase_M20"/>
    <property type="match status" value="1"/>
</dbReference>
<gene>
    <name evidence="2" type="primary">abgB_7</name>
    <name evidence="2" type="ORF">CSLFYP84_03606</name>
</gene>
<dbReference type="GO" id="GO:0046657">
    <property type="term" value="P:folic acid catabolic process"/>
    <property type="evidence" value="ECO:0007669"/>
    <property type="project" value="TreeGrafter"/>
</dbReference>
<dbReference type="NCBIfam" id="TIGR01891">
    <property type="entry name" value="amidohydrolases"/>
    <property type="match status" value="1"/>
</dbReference>
<dbReference type="InterPro" id="IPR052030">
    <property type="entry name" value="Peptidase_M20/M20A_hydrolases"/>
</dbReference>
<dbReference type="PANTHER" id="PTHR30575:SF3">
    <property type="entry name" value="PEPTIDASE M20 DIMERISATION DOMAIN-CONTAINING PROTEIN"/>
    <property type="match status" value="1"/>
</dbReference>
<dbReference type="GO" id="GO:0016805">
    <property type="term" value="F:dipeptidase activity"/>
    <property type="evidence" value="ECO:0007669"/>
    <property type="project" value="TreeGrafter"/>
</dbReference>
<proteinExistence type="predicted"/>
<dbReference type="GO" id="GO:0005737">
    <property type="term" value="C:cytoplasm"/>
    <property type="evidence" value="ECO:0007669"/>
    <property type="project" value="TreeGrafter"/>
</dbReference>
<dbReference type="AlphaFoldDB" id="A0A6N3H9I7"/>
<dbReference type="EC" id="3.5.1.-" evidence="2"/>
<evidence type="ECO:0000259" key="1">
    <source>
        <dbReference type="Pfam" id="PF07687"/>
    </source>
</evidence>
<dbReference type="InterPro" id="IPR011650">
    <property type="entry name" value="Peptidase_M20_dimer"/>
</dbReference>
<reference evidence="2" key="1">
    <citation type="submission" date="2019-11" db="EMBL/GenBank/DDBJ databases">
        <authorList>
            <person name="Feng L."/>
        </authorList>
    </citation>
    <scope>NUCLEOTIDE SEQUENCE</scope>
    <source>
        <strain evidence="2">CsymbiosumLFYP84</strain>
    </source>
</reference>
<evidence type="ECO:0000313" key="2">
    <source>
        <dbReference type="EMBL" id="VYU73033.1"/>
    </source>
</evidence>
<dbReference type="Pfam" id="PF07687">
    <property type="entry name" value="M20_dimer"/>
    <property type="match status" value="1"/>
</dbReference>
<dbReference type="SUPFAM" id="SSF55031">
    <property type="entry name" value="Bacterial exopeptidase dimerisation domain"/>
    <property type="match status" value="1"/>
</dbReference>
<feature type="domain" description="Peptidase M20 dimerisation" evidence="1">
    <location>
        <begin position="200"/>
        <end position="282"/>
    </location>
</feature>
<sequence>MDKHDIYIKIENEIQKNKDGLTELGRELFNHPEPGFKEVESNKILTSFLRENGISCRSDICLTGIRAEIGNGEGYHIALVADMDALIVDDGEKRYPCHSCGHSIQTAVMAYVLKMLNDMKLCGETGGRVTFIAAPAEEFIEFEYRQKLRAEGKIKYFSGKQNMIEQGIFDDVDCVISMHVNGETGTLFDIGSTLAGFMVKKAVFTGAAAHSGAAAHMGKNALHGASLCMDAIAYMKDQFPKEAGLQIHPVITQCGGSVNIIPDKAVLESYVRANTLKELLEAGEKFDLCAVHSAGALGLGCRIENQTGYMPLQQSSEINEIIYRHMQEICPVDRIVKNVVSGASGDVGDLGYLLPTVQFGFSGIKGRIHSSEFEITDEENVYLHTAKIVMKTVYDLLSCPQLQVKNKDFSERKEFYLKNWLYKEQE</sequence>
<dbReference type="PANTHER" id="PTHR30575">
    <property type="entry name" value="PEPTIDASE M20"/>
    <property type="match status" value="1"/>
</dbReference>
<keyword evidence="2" id="KW-0378">Hydrolase</keyword>
<dbReference type="InterPro" id="IPR036264">
    <property type="entry name" value="Bact_exopeptidase_dim_dom"/>
</dbReference>